<dbReference type="Pfam" id="PF13692">
    <property type="entry name" value="Glyco_trans_1_4"/>
    <property type="match status" value="1"/>
</dbReference>
<feature type="domain" description="Glycosyltransferase subfamily 4-like N-terminal" evidence="1">
    <location>
        <begin position="20"/>
        <end position="172"/>
    </location>
</feature>
<evidence type="ECO:0000259" key="1">
    <source>
        <dbReference type="Pfam" id="PF13439"/>
    </source>
</evidence>
<dbReference type="Gene3D" id="3.40.50.2000">
    <property type="entry name" value="Glycogen Phosphorylase B"/>
    <property type="match status" value="2"/>
</dbReference>
<gene>
    <name evidence="2" type="ORF">GCM10011332_20510</name>
</gene>
<dbReference type="InterPro" id="IPR028098">
    <property type="entry name" value="Glyco_trans_4-like_N"/>
</dbReference>
<evidence type="ECO:0000313" key="2">
    <source>
        <dbReference type="EMBL" id="GGF66328.1"/>
    </source>
</evidence>
<name>A0A917FCZ9_9PROT</name>
<protein>
    <submittedName>
        <fullName evidence="2">GDP-mannose-dependent alpha-mannosyltransferase</fullName>
    </submittedName>
</protein>
<dbReference type="GO" id="GO:0016757">
    <property type="term" value="F:glycosyltransferase activity"/>
    <property type="evidence" value="ECO:0007669"/>
    <property type="project" value="InterPro"/>
</dbReference>
<comment type="caution">
    <text evidence="2">The sequence shown here is derived from an EMBL/GenBank/DDBJ whole genome shotgun (WGS) entry which is preliminary data.</text>
</comment>
<organism evidence="2 3">
    <name type="scientific">Terasakiella brassicae</name>
    <dbReference type="NCBI Taxonomy" id="1634917"/>
    <lineage>
        <taxon>Bacteria</taxon>
        <taxon>Pseudomonadati</taxon>
        <taxon>Pseudomonadota</taxon>
        <taxon>Alphaproteobacteria</taxon>
        <taxon>Rhodospirillales</taxon>
        <taxon>Terasakiellaceae</taxon>
        <taxon>Terasakiella</taxon>
    </lineage>
</organism>
<dbReference type="InterPro" id="IPR050194">
    <property type="entry name" value="Glycosyltransferase_grp1"/>
</dbReference>
<proteinExistence type="predicted"/>
<keyword evidence="3" id="KW-1185">Reference proteome</keyword>
<dbReference type="AlphaFoldDB" id="A0A917FCZ9"/>
<accession>A0A917FCZ9</accession>
<dbReference type="PANTHER" id="PTHR45947:SF3">
    <property type="entry name" value="SULFOQUINOVOSYL TRANSFERASE SQD2"/>
    <property type="match status" value="1"/>
</dbReference>
<dbReference type="SUPFAM" id="SSF53756">
    <property type="entry name" value="UDP-Glycosyltransferase/glycogen phosphorylase"/>
    <property type="match status" value="1"/>
</dbReference>
<dbReference type="Pfam" id="PF13439">
    <property type="entry name" value="Glyco_transf_4"/>
    <property type="match status" value="1"/>
</dbReference>
<reference evidence="2" key="2">
    <citation type="submission" date="2020-09" db="EMBL/GenBank/DDBJ databases">
        <authorList>
            <person name="Sun Q."/>
            <person name="Zhou Y."/>
        </authorList>
    </citation>
    <scope>NUCLEOTIDE SEQUENCE</scope>
    <source>
        <strain evidence="2">CGMCC 1.15254</strain>
    </source>
</reference>
<dbReference type="EMBL" id="BMHV01000013">
    <property type="protein sequence ID" value="GGF66328.1"/>
    <property type="molecule type" value="Genomic_DNA"/>
</dbReference>
<dbReference type="Proteomes" id="UP000632498">
    <property type="component" value="Unassembled WGS sequence"/>
</dbReference>
<sequence length="366" mass="41252">MGKGSVLHILIVTDAWHPQINGVVRVLDTLRTRLMDRGFEVSVISPNDFITVPCPGYAEIPLAVFPQRKIRSMLKRMRPDVIHIATEGPIGWSMRKVCLKKGLPFTTAYHTKFPQYVHERLPFLSLDRLYDVMRKFHGPSKCVFSPSHSVAKELARYGFENVFEWSHGVDTDTFSPQEKDFFDLPRPIHMYVGRLAVEKNIPAFLDLDLPGSKVVVGPGPLREELMEKYPDVLFHIPYSDRELALCYSAADVFVFPSLTDTFGLVMAESLACGVPVAAYPVSGPLDVFGQQAACETSFGALHDDLSKAVKKAYGKLVPACRSHALHFSWDRVVAEFLDNIYPIDPALKDKRWKVRKRSAKFIKEAS</sequence>
<evidence type="ECO:0000313" key="3">
    <source>
        <dbReference type="Proteomes" id="UP000632498"/>
    </source>
</evidence>
<dbReference type="PANTHER" id="PTHR45947">
    <property type="entry name" value="SULFOQUINOVOSYL TRANSFERASE SQD2"/>
    <property type="match status" value="1"/>
</dbReference>
<reference evidence="2" key="1">
    <citation type="journal article" date="2014" name="Int. J. Syst. Evol. Microbiol.">
        <title>Complete genome sequence of Corynebacterium casei LMG S-19264T (=DSM 44701T), isolated from a smear-ripened cheese.</title>
        <authorList>
            <consortium name="US DOE Joint Genome Institute (JGI-PGF)"/>
            <person name="Walter F."/>
            <person name="Albersmeier A."/>
            <person name="Kalinowski J."/>
            <person name="Ruckert C."/>
        </authorList>
    </citation>
    <scope>NUCLEOTIDE SEQUENCE</scope>
    <source>
        <strain evidence="2">CGMCC 1.15254</strain>
    </source>
</reference>
<dbReference type="CDD" id="cd03814">
    <property type="entry name" value="GT4-like"/>
    <property type="match status" value="1"/>
</dbReference>